<dbReference type="Proteomes" id="UP001220509">
    <property type="component" value="Chromosome"/>
</dbReference>
<keyword evidence="5" id="KW-1185">Reference proteome</keyword>
<dbReference type="SUPFAM" id="SSF54736">
    <property type="entry name" value="ClpS-like"/>
    <property type="match status" value="1"/>
</dbReference>
<dbReference type="GO" id="GO:0005840">
    <property type="term" value="C:ribosome"/>
    <property type="evidence" value="ECO:0007669"/>
    <property type="project" value="UniProtKB-KW"/>
</dbReference>
<organism evidence="4 5">
    <name type="scientific">Paenibacillus kyungheensis</name>
    <dbReference type="NCBI Taxonomy" id="1452732"/>
    <lineage>
        <taxon>Bacteria</taxon>
        <taxon>Bacillati</taxon>
        <taxon>Bacillota</taxon>
        <taxon>Bacilli</taxon>
        <taxon>Bacillales</taxon>
        <taxon>Paenibacillaceae</taxon>
        <taxon>Paenibacillus</taxon>
    </lineage>
</organism>
<protein>
    <submittedName>
        <fullName evidence="4">Ribosomal protein L7/L12</fullName>
    </submittedName>
</protein>
<dbReference type="RefSeq" id="WP_273615556.1">
    <property type="nucleotide sequence ID" value="NZ_CP117416.1"/>
</dbReference>
<dbReference type="InterPro" id="IPR013823">
    <property type="entry name" value="Ribosomal_bL12_C"/>
</dbReference>
<keyword evidence="2" id="KW-0812">Transmembrane</keyword>
<evidence type="ECO:0000256" key="1">
    <source>
        <dbReference type="SAM" id="MobiDB-lite"/>
    </source>
</evidence>
<keyword evidence="4" id="KW-0689">Ribosomal protein</keyword>
<evidence type="ECO:0000259" key="3">
    <source>
        <dbReference type="Pfam" id="PF00542"/>
    </source>
</evidence>
<dbReference type="AlphaFoldDB" id="A0AAX3M4Z1"/>
<evidence type="ECO:0000256" key="2">
    <source>
        <dbReference type="SAM" id="Phobius"/>
    </source>
</evidence>
<keyword evidence="4" id="KW-0687">Ribonucleoprotein</keyword>
<name>A0AAX3M4Z1_9BACL</name>
<evidence type="ECO:0000313" key="5">
    <source>
        <dbReference type="Proteomes" id="UP001220509"/>
    </source>
</evidence>
<keyword evidence="2" id="KW-0472">Membrane</keyword>
<dbReference type="GO" id="GO:0006412">
    <property type="term" value="P:translation"/>
    <property type="evidence" value="ECO:0007669"/>
    <property type="project" value="InterPro"/>
</dbReference>
<keyword evidence="2" id="KW-1133">Transmembrane helix</keyword>
<dbReference type="InterPro" id="IPR014719">
    <property type="entry name" value="Ribosomal_bL12_C/ClpS-like"/>
</dbReference>
<dbReference type="Pfam" id="PF00542">
    <property type="entry name" value="Ribosomal_L12"/>
    <property type="match status" value="1"/>
</dbReference>
<feature type="domain" description="Large ribosomal subunit protein bL12 C-terminal" evidence="3">
    <location>
        <begin position="87"/>
        <end position="122"/>
    </location>
</feature>
<accession>A0AAX3M4Z1</accession>
<dbReference type="GO" id="GO:0003735">
    <property type="term" value="F:structural constituent of ribosome"/>
    <property type="evidence" value="ECO:0007669"/>
    <property type="project" value="InterPro"/>
</dbReference>
<sequence>MNTYEIVAIIALVLSVLLLLRVISLQSQLNEMKSDLEWLKNRPGNGGLTSTHRPKPLSSSTGAPEHTSVPSTIDQASFEERILFLTHENKKIQAIKEVREVRGWGLKEAKDYVDQLENEYKQKNL</sequence>
<gene>
    <name evidence="4" type="ORF">PQ456_07465</name>
</gene>
<dbReference type="Gene3D" id="3.30.1390.10">
    <property type="match status" value="1"/>
</dbReference>
<proteinExistence type="predicted"/>
<dbReference type="EMBL" id="CP117416">
    <property type="protein sequence ID" value="WCT57335.1"/>
    <property type="molecule type" value="Genomic_DNA"/>
</dbReference>
<evidence type="ECO:0000313" key="4">
    <source>
        <dbReference type="EMBL" id="WCT57335.1"/>
    </source>
</evidence>
<feature type="transmembrane region" description="Helical" evidence="2">
    <location>
        <begin position="6"/>
        <end position="23"/>
    </location>
</feature>
<reference evidence="4 5" key="1">
    <citation type="submission" date="2023-02" db="EMBL/GenBank/DDBJ databases">
        <title>Genome sequence of Paenibacillus kyungheensis KACC 18744.</title>
        <authorList>
            <person name="Kim S."/>
            <person name="Heo J."/>
            <person name="Kwon S.-W."/>
        </authorList>
    </citation>
    <scope>NUCLEOTIDE SEQUENCE [LARGE SCALE GENOMIC DNA]</scope>
    <source>
        <strain evidence="4 5">KACC 18744</strain>
    </source>
</reference>
<dbReference type="KEGG" id="pka:PQ456_07465"/>
<feature type="compositionally biased region" description="Polar residues" evidence="1">
    <location>
        <begin position="57"/>
        <end position="71"/>
    </location>
</feature>
<feature type="region of interest" description="Disordered" evidence="1">
    <location>
        <begin position="40"/>
        <end position="71"/>
    </location>
</feature>